<organism evidence="1">
    <name type="scientific">Glycine soja</name>
    <name type="common">Wild soybean</name>
    <dbReference type="NCBI Taxonomy" id="3848"/>
    <lineage>
        <taxon>Eukaryota</taxon>
        <taxon>Viridiplantae</taxon>
        <taxon>Streptophyta</taxon>
        <taxon>Embryophyta</taxon>
        <taxon>Tracheophyta</taxon>
        <taxon>Spermatophyta</taxon>
        <taxon>Magnoliopsida</taxon>
        <taxon>eudicotyledons</taxon>
        <taxon>Gunneridae</taxon>
        <taxon>Pentapetalae</taxon>
        <taxon>rosids</taxon>
        <taxon>fabids</taxon>
        <taxon>Fabales</taxon>
        <taxon>Fabaceae</taxon>
        <taxon>Papilionoideae</taxon>
        <taxon>50 kb inversion clade</taxon>
        <taxon>NPAAA clade</taxon>
        <taxon>indigoferoid/millettioid clade</taxon>
        <taxon>Phaseoleae</taxon>
        <taxon>Glycine</taxon>
        <taxon>Glycine subgen. Soja</taxon>
    </lineage>
</organism>
<protein>
    <submittedName>
        <fullName evidence="1">Protein SRG1</fullName>
    </submittedName>
</protein>
<dbReference type="Proteomes" id="UP000053555">
    <property type="component" value="Unassembled WGS sequence"/>
</dbReference>
<dbReference type="EMBL" id="KN672081">
    <property type="protein sequence ID" value="KHM99133.1"/>
    <property type="molecule type" value="Genomic_DNA"/>
</dbReference>
<evidence type="ECO:0000313" key="1">
    <source>
        <dbReference type="EMBL" id="KHM99133.1"/>
    </source>
</evidence>
<dbReference type="SUPFAM" id="SSF51197">
    <property type="entry name" value="Clavaminate synthase-like"/>
    <property type="match status" value="1"/>
</dbReference>
<name>A0A0B2NV37_GLYSO</name>
<accession>A0A0B2NV37</accession>
<dbReference type="AlphaFoldDB" id="A0A0B2NV37"/>
<gene>
    <name evidence="1" type="ORF">glysoja_048278</name>
</gene>
<sequence>MVINPLERRKPHLLPGLPTSLRDTLKSYFRELTKLGMELLGLLGRAISMEMKEVMEIFDDGM</sequence>
<reference evidence="1" key="1">
    <citation type="submission" date="2014-07" db="EMBL/GenBank/DDBJ databases">
        <title>Identification of a novel salt tolerance gene in wild soybean by whole-genome sequencing.</title>
        <authorList>
            <person name="Lam H.-M."/>
            <person name="Qi X."/>
            <person name="Li M.-W."/>
            <person name="Liu X."/>
            <person name="Xie M."/>
            <person name="Ni M."/>
            <person name="Xu X."/>
        </authorList>
    </citation>
    <scope>NUCLEOTIDE SEQUENCE [LARGE SCALE GENOMIC DNA]</scope>
    <source>
        <tissue evidence="1">Root</tissue>
    </source>
</reference>
<proteinExistence type="predicted"/>